<dbReference type="EMBL" id="JADKYU010000243">
    <property type="protein sequence ID" value="MBF4983658.1"/>
    <property type="molecule type" value="Genomic_DNA"/>
</dbReference>
<evidence type="ECO:0000313" key="3">
    <source>
        <dbReference type="Proteomes" id="UP001194729"/>
    </source>
</evidence>
<name>A0ABS0A2R3_9FLAO</name>
<organism evidence="2 3">
    <name type="scientific">Nonlabens mediterrranea</name>
    <dbReference type="NCBI Taxonomy" id="1419947"/>
    <lineage>
        <taxon>Bacteria</taxon>
        <taxon>Pseudomonadati</taxon>
        <taxon>Bacteroidota</taxon>
        <taxon>Flavobacteriia</taxon>
        <taxon>Flavobacteriales</taxon>
        <taxon>Flavobacteriaceae</taxon>
        <taxon>Nonlabens</taxon>
    </lineage>
</organism>
<evidence type="ECO:0000313" key="2">
    <source>
        <dbReference type="EMBL" id="MBF4983658.1"/>
    </source>
</evidence>
<keyword evidence="3" id="KW-1185">Reference proteome</keyword>
<keyword evidence="1" id="KW-0472">Membrane</keyword>
<accession>A0ABS0A2R3</accession>
<keyword evidence="1" id="KW-1133">Transmembrane helix</keyword>
<feature type="transmembrane region" description="Helical" evidence="1">
    <location>
        <begin position="37"/>
        <end position="58"/>
    </location>
</feature>
<sequence length="77" mass="8770">MKLLGILNELHNFRYALWILTILFSFLVAFGPSDGSLGITGKILLCLFASLLGLYLLLKYNYKRNKRKETDKSNSSN</sequence>
<gene>
    <name evidence="2" type="ORF">FNJ87_04710</name>
</gene>
<feature type="transmembrane region" description="Helical" evidence="1">
    <location>
        <begin position="12"/>
        <end position="31"/>
    </location>
</feature>
<keyword evidence="1" id="KW-0812">Transmembrane</keyword>
<proteinExistence type="predicted"/>
<comment type="caution">
    <text evidence="2">The sequence shown here is derived from an EMBL/GenBank/DDBJ whole genome shotgun (WGS) entry which is preliminary data.</text>
</comment>
<dbReference type="Proteomes" id="UP001194729">
    <property type="component" value="Unassembled WGS sequence"/>
</dbReference>
<evidence type="ECO:0000256" key="1">
    <source>
        <dbReference type="SAM" id="Phobius"/>
    </source>
</evidence>
<reference evidence="2 3" key="1">
    <citation type="submission" date="2020-11" db="EMBL/GenBank/DDBJ databases">
        <title>P. mediterranea TC4 genome.</title>
        <authorList>
            <person name="Molmeret M."/>
        </authorList>
    </citation>
    <scope>NUCLEOTIDE SEQUENCE [LARGE SCALE GENOMIC DNA]</scope>
    <source>
        <strain evidence="2 3">TC4</strain>
    </source>
</reference>
<protein>
    <submittedName>
        <fullName evidence="2">Uncharacterized protein</fullName>
    </submittedName>
</protein>